<dbReference type="SUPFAM" id="SSF50156">
    <property type="entry name" value="PDZ domain-like"/>
    <property type="match status" value="1"/>
</dbReference>
<feature type="transmembrane region" description="Helical" evidence="5">
    <location>
        <begin position="264"/>
        <end position="288"/>
    </location>
</feature>
<keyword evidence="2 7" id="KW-0645">Protease</keyword>
<feature type="domain" description="PDZ" evidence="6">
    <location>
        <begin position="557"/>
        <end position="645"/>
    </location>
</feature>
<proteinExistence type="inferred from homology"/>
<keyword evidence="3 7" id="KW-0378">Hydrolase</keyword>
<dbReference type="PRINTS" id="PR00834">
    <property type="entry name" value="PROTEASES2C"/>
</dbReference>
<dbReference type="PROSITE" id="PS50106">
    <property type="entry name" value="PDZ"/>
    <property type="match status" value="1"/>
</dbReference>
<feature type="compositionally biased region" description="Low complexity" evidence="4">
    <location>
        <begin position="115"/>
        <end position="153"/>
    </location>
</feature>
<keyword evidence="5" id="KW-0472">Membrane</keyword>
<keyword evidence="5" id="KW-1133">Transmembrane helix</keyword>
<dbReference type="Pfam" id="PF13365">
    <property type="entry name" value="Trypsin_2"/>
    <property type="match status" value="1"/>
</dbReference>
<feature type="compositionally biased region" description="Low complexity" evidence="4">
    <location>
        <begin position="1"/>
        <end position="37"/>
    </location>
</feature>
<feature type="compositionally biased region" description="Polar residues" evidence="4">
    <location>
        <begin position="39"/>
        <end position="52"/>
    </location>
</feature>
<dbReference type="RefSeq" id="WP_209681133.1">
    <property type="nucleotide sequence ID" value="NZ_JAGIOI010000001.1"/>
</dbReference>
<dbReference type="InterPro" id="IPR036034">
    <property type="entry name" value="PDZ_sf"/>
</dbReference>
<dbReference type="SMART" id="SM00228">
    <property type="entry name" value="PDZ"/>
    <property type="match status" value="1"/>
</dbReference>
<comment type="caution">
    <text evidence="7">The sequence shown here is derived from an EMBL/GenBank/DDBJ whole genome shotgun (WGS) entry which is preliminary data.</text>
</comment>
<dbReference type="EC" id="3.4.21.-" evidence="7"/>
<evidence type="ECO:0000256" key="3">
    <source>
        <dbReference type="ARBA" id="ARBA00022801"/>
    </source>
</evidence>
<comment type="similarity">
    <text evidence="1">Belongs to the peptidase S1C family.</text>
</comment>
<name>A0ABS4YY58_9MICC</name>
<dbReference type="PANTHER" id="PTHR43343">
    <property type="entry name" value="PEPTIDASE S12"/>
    <property type="match status" value="1"/>
</dbReference>
<reference evidence="7 8" key="1">
    <citation type="submission" date="2021-03" db="EMBL/GenBank/DDBJ databases">
        <title>Sequencing the genomes of 1000 actinobacteria strains.</title>
        <authorList>
            <person name="Klenk H.-P."/>
        </authorList>
    </citation>
    <scope>NUCLEOTIDE SEQUENCE [LARGE SCALE GENOMIC DNA]</scope>
    <source>
        <strain evidence="7 8">DSM 16005</strain>
    </source>
</reference>
<feature type="region of interest" description="Disordered" evidence="4">
    <location>
        <begin position="449"/>
        <end position="485"/>
    </location>
</feature>
<gene>
    <name evidence="7" type="ORF">JOF48_002473</name>
</gene>
<keyword evidence="8" id="KW-1185">Reference proteome</keyword>
<evidence type="ECO:0000256" key="4">
    <source>
        <dbReference type="SAM" id="MobiDB-lite"/>
    </source>
</evidence>
<dbReference type="InterPro" id="IPR043504">
    <property type="entry name" value="Peptidase_S1_PA_chymotrypsin"/>
</dbReference>
<feature type="compositionally biased region" description="Low complexity" evidence="4">
    <location>
        <begin position="71"/>
        <end position="92"/>
    </location>
</feature>
<evidence type="ECO:0000256" key="1">
    <source>
        <dbReference type="ARBA" id="ARBA00010541"/>
    </source>
</evidence>
<organism evidence="7 8">
    <name type="scientific">Arthrobacter stackebrandtii</name>
    <dbReference type="NCBI Taxonomy" id="272161"/>
    <lineage>
        <taxon>Bacteria</taxon>
        <taxon>Bacillati</taxon>
        <taxon>Actinomycetota</taxon>
        <taxon>Actinomycetes</taxon>
        <taxon>Micrococcales</taxon>
        <taxon>Micrococcaceae</taxon>
        <taxon>Arthrobacter</taxon>
    </lineage>
</organism>
<evidence type="ECO:0000256" key="5">
    <source>
        <dbReference type="SAM" id="Phobius"/>
    </source>
</evidence>
<dbReference type="EMBL" id="JAGIOI010000001">
    <property type="protein sequence ID" value="MBP2413674.1"/>
    <property type="molecule type" value="Genomic_DNA"/>
</dbReference>
<protein>
    <submittedName>
        <fullName evidence="7">Serine protease PepD</fullName>
        <ecNumber evidence="7">3.4.21.-</ecNumber>
    </submittedName>
</protein>
<dbReference type="GO" id="GO:0006508">
    <property type="term" value="P:proteolysis"/>
    <property type="evidence" value="ECO:0007669"/>
    <property type="project" value="UniProtKB-KW"/>
</dbReference>
<accession>A0ABS4YY58</accession>
<dbReference type="InterPro" id="IPR001940">
    <property type="entry name" value="Peptidase_S1C"/>
</dbReference>
<evidence type="ECO:0000259" key="6">
    <source>
        <dbReference type="PROSITE" id="PS50106"/>
    </source>
</evidence>
<dbReference type="GO" id="GO:0008233">
    <property type="term" value="F:peptidase activity"/>
    <property type="evidence" value="ECO:0007669"/>
    <property type="project" value="UniProtKB-KW"/>
</dbReference>
<feature type="compositionally biased region" description="Low complexity" evidence="4">
    <location>
        <begin position="222"/>
        <end position="239"/>
    </location>
</feature>
<feature type="region of interest" description="Disordered" evidence="4">
    <location>
        <begin position="1"/>
        <end position="153"/>
    </location>
</feature>
<evidence type="ECO:0000313" key="8">
    <source>
        <dbReference type="Proteomes" id="UP000711614"/>
    </source>
</evidence>
<keyword evidence="5" id="KW-0812">Transmembrane</keyword>
<dbReference type="PANTHER" id="PTHR43343:SF3">
    <property type="entry name" value="PROTEASE DO-LIKE 8, CHLOROPLASTIC"/>
    <property type="match status" value="1"/>
</dbReference>
<dbReference type="Proteomes" id="UP000711614">
    <property type="component" value="Unassembled WGS sequence"/>
</dbReference>
<dbReference type="InterPro" id="IPR009003">
    <property type="entry name" value="Peptidase_S1_PA"/>
</dbReference>
<dbReference type="InterPro" id="IPR051201">
    <property type="entry name" value="Chloro_Bact_Ser_Proteases"/>
</dbReference>
<dbReference type="Gene3D" id="2.30.42.10">
    <property type="match status" value="1"/>
</dbReference>
<dbReference type="InterPro" id="IPR001478">
    <property type="entry name" value="PDZ"/>
</dbReference>
<feature type="compositionally biased region" description="Low complexity" evidence="4">
    <location>
        <begin position="449"/>
        <end position="461"/>
    </location>
</feature>
<evidence type="ECO:0000256" key="2">
    <source>
        <dbReference type="ARBA" id="ARBA00022670"/>
    </source>
</evidence>
<sequence length="660" mass="64209">MNQNNGDQNINNGEQPEATTPATPAQDADAVNAAAQDISGENTAAADTSATSVLPHPAPESADTSATSVLPHPAAEAWQPAAPAQPAATNQPFESPAAQDAPAGYPAPATQPFEAPAAHAAPAAYPSAPAHSPAHSSPGTNTAGAVPAPAAPAGTPAAAYAAHAAAQNAAQQAAAAQHAAAQQAAAAHAAPAPEATAATQAIPAPEATQALPNPWAQPAPSPHLGAHAAPGQAGPGYPASNAYPQTLAPAVTAKSKDRKKVGMGMFTGGILAAALVGGLVGGGSLYLLDQQGGSQVASSNSQSAPLIVNNPNSVNEVSAAAAKAMPSVVTISATSGNSGGTGSGIILDKEGHILTNTHVVTLDGAAAHATIEVQTSDGKVYPGTIVGTDPLSDLAVVKIDAPNLVPAELGESSKINVGDTVIAIGSPLGLNGTVTDGIVSTLNRTIQVASSAVPESPSDSSQTPNDGGNGFQFSPPGGGQNQNAATGTVNLNVIQTDAAINPGNSGGALVNTDGKIIGVNVAIASTGGSSDSGSQSGNIGVGFSIPIDHAKRVAQDIIKDGSASHGQLGVSVKGTSATGSDSAFSAGATVASVTSGSAADNAGLKEGDVITKLGDRTISDPSDLTAAVREQPGGATVKLDFTRDGKAQSVDVTLDTMPAN</sequence>
<dbReference type="Pfam" id="PF13180">
    <property type="entry name" value="PDZ_2"/>
    <property type="match status" value="1"/>
</dbReference>
<evidence type="ECO:0000313" key="7">
    <source>
        <dbReference type="EMBL" id="MBP2413674.1"/>
    </source>
</evidence>
<feature type="region of interest" description="Disordered" evidence="4">
    <location>
        <begin position="210"/>
        <end position="241"/>
    </location>
</feature>
<dbReference type="Gene3D" id="2.40.10.10">
    <property type="entry name" value="Trypsin-like serine proteases"/>
    <property type="match status" value="2"/>
</dbReference>
<dbReference type="SUPFAM" id="SSF50494">
    <property type="entry name" value="Trypsin-like serine proteases"/>
    <property type="match status" value="1"/>
</dbReference>